<dbReference type="GO" id="GO:0005856">
    <property type="term" value="C:cytoskeleton"/>
    <property type="evidence" value="ECO:0007669"/>
    <property type="project" value="UniProtKB-SubCell"/>
</dbReference>
<evidence type="ECO:0000256" key="8">
    <source>
        <dbReference type="ARBA" id="ARBA00026168"/>
    </source>
</evidence>
<accession>A0ABD1J679</accession>
<dbReference type="PANTHER" id="PTHR47137:SF1">
    <property type="entry name" value="ERMIN"/>
    <property type="match status" value="1"/>
</dbReference>
<gene>
    <name evidence="11" type="ORF">ACEWY4_023321</name>
</gene>
<feature type="compositionally biased region" description="Polar residues" evidence="10">
    <location>
        <begin position="175"/>
        <end position="200"/>
    </location>
</feature>
<feature type="compositionally biased region" description="Low complexity" evidence="10">
    <location>
        <begin position="551"/>
        <end position="564"/>
    </location>
</feature>
<feature type="compositionally biased region" description="Polar residues" evidence="10">
    <location>
        <begin position="298"/>
        <end position="308"/>
    </location>
</feature>
<evidence type="ECO:0000256" key="5">
    <source>
        <dbReference type="ARBA" id="ARBA00023203"/>
    </source>
</evidence>
<comment type="function">
    <text evidence="7">Plays a role in cytoskeletal rearrangements during the late wrapping and/or compaction phases of myelinogenesis as well as in maintenance and stability of myelin sheath in the adult. May play an important role in late-stage oligodendroglia maturation, myelin/Ranvier node formation during CNS development, and in the maintenance and plasticity of related structures in the mature CNS.</text>
</comment>
<feature type="region of interest" description="Disordered" evidence="10">
    <location>
        <begin position="40"/>
        <end position="259"/>
    </location>
</feature>
<sequence>MAEVVTAPLDLDGNAMAAQVVELIGGITIGAIHTLGEDIDREAVDDEEDDTVFYDANEMPQENKSGPDPVAVSGEEQPQGTAGGKGEETHPRPQCDVDELAPPAPAPAVGEEFPDGPGDTQPPAQPLCHTQEEADKTPSDESKCESLGSESAESAQLLGAESEVLGQAPGGERATSGNEESGESLSVTAAESTDPVSTVSEKLGVIEGNDDAPKCPERHESAECLSVESDVCAESTVVDSEELPQPESTDRNVTSSLNEDSKELIQATCSESGVLVECVSNIEESEPNEPSGDPKNSAPVQSVCTESGETIQPVCDHTQSEPPVCQVNKEQVPPLCLESGQSTHSGSTSDSERPEPCPTSEDQAVCEEPPKPDSPASVPEASCPSGSPPETDSATSLVTANKDTCECPTNQQEPEETAPDCTACPTEPPVAHDSMTTEAELSRSSEELAPTGPQRQMSKETQTEILNETPVMSQTDTQSEQDNTAVEVAEEAEAGEVTGGDEAAGAVPTLGAVGESGRPNGGVESPGDLSSWDDLTCDSQDEALDRFGEEGAQQSNASGSSSTASEDRPSTLPRKKQHSFSKPKYNTVSYRKICKGNTRRRIDEFESMMNS</sequence>
<evidence type="ECO:0000313" key="12">
    <source>
        <dbReference type="Proteomes" id="UP001591681"/>
    </source>
</evidence>
<keyword evidence="6" id="KW-0206">Cytoskeleton</keyword>
<comment type="subcellular location">
    <subcellularLocation>
        <location evidence="1">Cytoplasm</location>
        <location evidence="1">Cytoskeleton</location>
    </subcellularLocation>
</comment>
<feature type="region of interest" description="Disordered" evidence="10">
    <location>
        <begin position="278"/>
        <end position="308"/>
    </location>
</feature>
<reference evidence="11 12" key="1">
    <citation type="submission" date="2024-09" db="EMBL/GenBank/DDBJ databases">
        <title>A chromosome-level genome assembly of Gray's grenadier anchovy, Coilia grayii.</title>
        <authorList>
            <person name="Fu Z."/>
        </authorList>
    </citation>
    <scope>NUCLEOTIDE SEQUENCE [LARGE SCALE GENOMIC DNA]</scope>
    <source>
        <strain evidence="11">G4</strain>
        <tissue evidence="11">Muscle</tissue>
    </source>
</reference>
<evidence type="ECO:0000256" key="10">
    <source>
        <dbReference type="SAM" id="MobiDB-lite"/>
    </source>
</evidence>
<feature type="compositionally biased region" description="Basic and acidic residues" evidence="10">
    <location>
        <begin position="130"/>
        <end position="144"/>
    </location>
</feature>
<dbReference type="AlphaFoldDB" id="A0ABD1J679"/>
<keyword evidence="12" id="KW-1185">Reference proteome</keyword>
<organism evidence="11 12">
    <name type="scientific">Coilia grayii</name>
    <name type="common">Gray's grenadier anchovy</name>
    <dbReference type="NCBI Taxonomy" id="363190"/>
    <lineage>
        <taxon>Eukaryota</taxon>
        <taxon>Metazoa</taxon>
        <taxon>Chordata</taxon>
        <taxon>Craniata</taxon>
        <taxon>Vertebrata</taxon>
        <taxon>Euteleostomi</taxon>
        <taxon>Actinopterygii</taxon>
        <taxon>Neopterygii</taxon>
        <taxon>Teleostei</taxon>
        <taxon>Clupei</taxon>
        <taxon>Clupeiformes</taxon>
        <taxon>Clupeoidei</taxon>
        <taxon>Engraulidae</taxon>
        <taxon>Coilinae</taxon>
        <taxon>Coilia</taxon>
    </lineage>
</organism>
<dbReference type="InterPro" id="IPR045346">
    <property type="entry name" value="Ermin"/>
</dbReference>
<feature type="compositionally biased region" description="Acidic residues" evidence="10">
    <location>
        <begin position="43"/>
        <end position="52"/>
    </location>
</feature>
<name>A0ABD1J679_9TELE</name>
<comment type="subunit">
    <text evidence="2">Binds actin.</text>
</comment>
<evidence type="ECO:0000256" key="2">
    <source>
        <dbReference type="ARBA" id="ARBA00011216"/>
    </source>
</evidence>
<proteinExistence type="predicted"/>
<evidence type="ECO:0000256" key="1">
    <source>
        <dbReference type="ARBA" id="ARBA00004245"/>
    </source>
</evidence>
<feature type="compositionally biased region" description="Polar residues" evidence="10">
    <location>
        <begin position="339"/>
        <end position="349"/>
    </location>
</feature>
<feature type="compositionally biased region" description="Polar residues" evidence="10">
    <location>
        <begin position="463"/>
        <end position="484"/>
    </location>
</feature>
<feature type="compositionally biased region" description="Basic and acidic residues" evidence="10">
    <location>
        <begin position="211"/>
        <end position="222"/>
    </location>
</feature>
<feature type="compositionally biased region" description="Polar residues" evidence="10">
    <location>
        <begin position="384"/>
        <end position="412"/>
    </location>
</feature>
<evidence type="ECO:0000256" key="3">
    <source>
        <dbReference type="ARBA" id="ARBA00022490"/>
    </source>
</evidence>
<feature type="region of interest" description="Disordered" evidence="10">
    <location>
        <begin position="336"/>
        <end position="584"/>
    </location>
</feature>
<comment type="caution">
    <text evidence="11">The sequence shown here is derived from an EMBL/GenBank/DDBJ whole genome shotgun (WGS) entry which is preliminary data.</text>
</comment>
<dbReference type="GO" id="GO:0003779">
    <property type="term" value="F:actin binding"/>
    <property type="evidence" value="ECO:0007669"/>
    <property type="project" value="UniProtKB-KW"/>
</dbReference>
<protein>
    <recommendedName>
        <fullName evidence="8">Ermin</fullName>
    </recommendedName>
    <alternativeName>
        <fullName evidence="9">Juxtanodin</fullName>
    </alternativeName>
</protein>
<keyword evidence="4" id="KW-0597">Phosphoprotein</keyword>
<evidence type="ECO:0000256" key="4">
    <source>
        <dbReference type="ARBA" id="ARBA00022553"/>
    </source>
</evidence>
<evidence type="ECO:0000256" key="7">
    <source>
        <dbReference type="ARBA" id="ARBA00025213"/>
    </source>
</evidence>
<dbReference type="Pfam" id="PF20491">
    <property type="entry name" value="Ermin"/>
    <property type="match status" value="1"/>
</dbReference>
<dbReference type="EMBL" id="JBHFQA010000020">
    <property type="protein sequence ID" value="KAL2081468.1"/>
    <property type="molecule type" value="Genomic_DNA"/>
</dbReference>
<keyword evidence="3" id="KW-0963">Cytoplasm</keyword>
<dbReference type="Gene3D" id="6.10.360.10">
    <property type="match status" value="1"/>
</dbReference>
<evidence type="ECO:0000256" key="9">
    <source>
        <dbReference type="ARBA" id="ARBA00031224"/>
    </source>
</evidence>
<dbReference type="Proteomes" id="UP001591681">
    <property type="component" value="Unassembled WGS sequence"/>
</dbReference>
<keyword evidence="5" id="KW-0009">Actin-binding</keyword>
<dbReference type="PANTHER" id="PTHR47137">
    <property type="entry name" value="ERMIN"/>
    <property type="match status" value="1"/>
</dbReference>
<evidence type="ECO:0000256" key="6">
    <source>
        <dbReference type="ARBA" id="ARBA00023212"/>
    </source>
</evidence>
<evidence type="ECO:0000313" key="11">
    <source>
        <dbReference type="EMBL" id="KAL2081468.1"/>
    </source>
</evidence>
<feature type="compositionally biased region" description="Basic and acidic residues" evidence="10">
    <location>
        <begin position="85"/>
        <end position="95"/>
    </location>
</feature>
<dbReference type="InterPro" id="IPR008954">
    <property type="entry name" value="Moesin_tail_sf"/>
</dbReference>